<feature type="transmembrane region" description="Helical" evidence="1">
    <location>
        <begin position="7"/>
        <end position="28"/>
    </location>
</feature>
<name>A0A084A7P9_LACLC</name>
<proteinExistence type="predicted"/>
<accession>A0A084A7P9</accession>
<dbReference type="Proteomes" id="UP000028401">
    <property type="component" value="Unassembled WGS sequence"/>
</dbReference>
<evidence type="ECO:0000313" key="2">
    <source>
        <dbReference type="EMBL" id="KEY61328.1"/>
    </source>
</evidence>
<dbReference type="EMBL" id="AZSI01000193">
    <property type="protein sequence ID" value="KEY61328.1"/>
    <property type="molecule type" value="Genomic_DNA"/>
</dbReference>
<dbReference type="AlphaFoldDB" id="A0A084A7P9"/>
<keyword evidence="1" id="KW-0812">Transmembrane</keyword>
<organism evidence="2 3">
    <name type="scientific">Lactococcus cremoris subsp. cremoris GE214</name>
    <dbReference type="NCBI Taxonomy" id="1415168"/>
    <lineage>
        <taxon>Bacteria</taxon>
        <taxon>Bacillati</taxon>
        <taxon>Bacillota</taxon>
        <taxon>Bacilli</taxon>
        <taxon>Lactobacillales</taxon>
        <taxon>Streptococcaceae</taxon>
        <taxon>Lactococcus</taxon>
        <taxon>Lactococcus cremoris subsp. cremoris</taxon>
    </lineage>
</organism>
<gene>
    <name evidence="2" type="ORF">U725_02546</name>
</gene>
<keyword evidence="1" id="KW-0472">Membrane</keyword>
<evidence type="ECO:0000313" key="3">
    <source>
        <dbReference type="Proteomes" id="UP000028401"/>
    </source>
</evidence>
<keyword evidence="1" id="KW-1133">Transmembrane helix</keyword>
<reference evidence="2 3" key="1">
    <citation type="submission" date="2014-06" db="EMBL/GenBank/DDBJ databases">
        <title>Draft genome sequence of the putrescine producing strain Lactococcus lactis subsp cremoris GE214.</title>
        <authorList>
            <person name="Ladero V."/>
            <person name="Linares D.M."/>
            <person name="del Rio B."/>
            <person name="Mayo B."/>
            <person name="Martin M.C."/>
            <person name="Fernandez M."/>
            <person name="Alvarez M.A."/>
        </authorList>
    </citation>
    <scope>NUCLEOTIDE SEQUENCE [LARGE SCALE GENOMIC DNA]</scope>
    <source>
        <strain evidence="2 3">GE214</strain>
    </source>
</reference>
<evidence type="ECO:0000256" key="1">
    <source>
        <dbReference type="SAM" id="Phobius"/>
    </source>
</evidence>
<dbReference type="NCBIfam" id="NF033218">
    <property type="entry name" value="anchor_AmaP"/>
    <property type="match status" value="1"/>
</dbReference>
<dbReference type="PATRIC" id="fig|1415168.3.peg.2599"/>
<sequence>MATGKKIILIILDLLLLTLVLPMTWDYYNFMEYDWMTMTSSNIPFIGKYMADYLFWGNIVIIVILILALIVILFYPRTYMDVQLTSNNGDLTLKKSAIEGFVGEKVKENDYLKNSKIAVSLFKNKIKIDIKGEIIPRVEVAQKAQVLEQEIIEGLKKFFGLEHKVKLKVKVNTLSKDDNPKRQRVM</sequence>
<dbReference type="RefSeq" id="WP_011835141.1">
    <property type="nucleotide sequence ID" value="NZ_AZSI01000193.1"/>
</dbReference>
<protein>
    <recommendedName>
        <fullName evidence="4">Alkaline shock response membrane anchor protein AmaP</fullName>
    </recommendedName>
</protein>
<feature type="transmembrane region" description="Helical" evidence="1">
    <location>
        <begin position="53"/>
        <end position="75"/>
    </location>
</feature>
<comment type="caution">
    <text evidence="2">The sequence shown here is derived from an EMBL/GenBank/DDBJ whole genome shotgun (WGS) entry which is preliminary data.</text>
</comment>
<evidence type="ECO:0008006" key="4">
    <source>
        <dbReference type="Google" id="ProtNLM"/>
    </source>
</evidence>